<feature type="domain" description="Putative host cell surface-exposed lipoprotein Ltp-like HTH region" evidence="3">
    <location>
        <begin position="139"/>
        <end position="186"/>
    </location>
</feature>
<dbReference type="Gene3D" id="1.10.10.10">
    <property type="entry name" value="Winged helix-like DNA-binding domain superfamily/Winged helix DNA-binding domain"/>
    <property type="match status" value="3"/>
</dbReference>
<dbReference type="InterPro" id="IPR011434">
    <property type="entry name" value="Ltp-like_HTH"/>
</dbReference>
<evidence type="ECO:0000256" key="1">
    <source>
        <dbReference type="SAM" id="MobiDB-lite"/>
    </source>
</evidence>
<dbReference type="Proteomes" id="UP001242995">
    <property type="component" value="Unassembled WGS sequence"/>
</dbReference>
<dbReference type="Proteomes" id="UP001230951">
    <property type="component" value="Unassembled WGS sequence"/>
</dbReference>
<feature type="transmembrane region" description="Helical" evidence="2">
    <location>
        <begin position="40"/>
        <end position="59"/>
    </location>
</feature>
<evidence type="ECO:0000313" key="5">
    <source>
        <dbReference type="EMBL" id="MDQ0178680.1"/>
    </source>
</evidence>
<dbReference type="Pfam" id="PF07553">
    <property type="entry name" value="Lipoprotein_Ltp"/>
    <property type="match status" value="3"/>
</dbReference>
<accession>A0AAW8DGX0</accession>
<feature type="compositionally biased region" description="Low complexity" evidence="1">
    <location>
        <begin position="64"/>
        <end position="82"/>
    </location>
</feature>
<feature type="domain" description="Putative host cell surface-exposed lipoprotein Ltp-like HTH region" evidence="3">
    <location>
        <begin position="190"/>
        <end position="237"/>
    </location>
</feature>
<comment type="caution">
    <text evidence="4">The sequence shown here is derived from an EMBL/GenBank/DDBJ whole genome shotgun (WGS) entry which is preliminary data.</text>
</comment>
<reference evidence="4 6" key="1">
    <citation type="submission" date="2023-07" db="EMBL/GenBank/DDBJ databases">
        <title>Sorghum-associated microbial communities from plants grown in Nebraska, USA.</title>
        <authorList>
            <person name="Schachtman D."/>
        </authorList>
    </citation>
    <scope>NUCLEOTIDE SEQUENCE</scope>
    <source>
        <strain evidence="4">DS1006</strain>
        <strain evidence="5 6">DS1016</strain>
    </source>
</reference>
<feature type="region of interest" description="Disordered" evidence="1">
    <location>
        <begin position="61"/>
        <end position="82"/>
    </location>
</feature>
<evidence type="ECO:0000313" key="7">
    <source>
        <dbReference type="Proteomes" id="UP001242995"/>
    </source>
</evidence>
<name>A0AAW8DGX0_9MICC</name>
<evidence type="ECO:0000313" key="6">
    <source>
        <dbReference type="Proteomes" id="UP001230951"/>
    </source>
</evidence>
<keyword evidence="6" id="KW-1185">Reference proteome</keyword>
<keyword evidence="2" id="KW-0472">Membrane</keyword>
<keyword evidence="2" id="KW-0812">Transmembrane</keyword>
<organism evidence="4 7">
    <name type="scientific">Arthrobacter bambusae</name>
    <dbReference type="NCBI Taxonomy" id="1338426"/>
    <lineage>
        <taxon>Bacteria</taxon>
        <taxon>Bacillati</taxon>
        <taxon>Actinomycetota</taxon>
        <taxon>Actinomycetes</taxon>
        <taxon>Micrococcales</taxon>
        <taxon>Micrococcaceae</taxon>
        <taxon>Arthrobacter</taxon>
    </lineage>
</organism>
<evidence type="ECO:0000259" key="3">
    <source>
        <dbReference type="Pfam" id="PF07553"/>
    </source>
</evidence>
<dbReference type="InterPro" id="IPR036388">
    <property type="entry name" value="WH-like_DNA-bd_sf"/>
</dbReference>
<dbReference type="RefSeq" id="WP_306961701.1">
    <property type="nucleotide sequence ID" value="NZ_JAUSRG010000006.1"/>
</dbReference>
<dbReference type="AlphaFoldDB" id="A0AAW8DGX0"/>
<keyword evidence="2" id="KW-1133">Transmembrane helix</keyword>
<gene>
    <name evidence="4" type="ORF">J2S90_002551</name>
    <name evidence="5" type="ORF">J2S93_000087</name>
</gene>
<feature type="domain" description="Putative host cell surface-exposed lipoprotein Ltp-like HTH region" evidence="3">
    <location>
        <begin position="92"/>
        <end position="135"/>
    </location>
</feature>
<dbReference type="EMBL" id="JAUSTF010000001">
    <property type="protein sequence ID" value="MDQ0178680.1"/>
    <property type="molecule type" value="Genomic_DNA"/>
</dbReference>
<sequence length="241" mass="24530">MTENNTQIDKKSVKSSAKAQAAADKAYRKASRPWFKKKRFIFPLILVVIIVIAIAANSGKKDTSATSAPDASAASSQAAGPAAPSGTAAQLQALAAAKNYLDSGLGFSQASLAKQLTSSAGNGFAQADAQWAVDHSGADWNAQAAKAAKGYLTSGMGFSQASLTAQLTSSAGNQFTQAQADYAVANSGADWNAEAVKAAKGYMSSGMGFSRQSLIAQLTSSAGNQFTAAQAGYAADQVGLK</sequence>
<evidence type="ECO:0000313" key="4">
    <source>
        <dbReference type="EMBL" id="MDP9905580.1"/>
    </source>
</evidence>
<protein>
    <recommendedName>
        <fullName evidence="3">Putative host cell surface-exposed lipoprotein Ltp-like HTH region domain-containing protein</fullName>
    </recommendedName>
</protein>
<dbReference type="EMBL" id="JAUSRG010000006">
    <property type="protein sequence ID" value="MDP9905580.1"/>
    <property type="molecule type" value="Genomic_DNA"/>
</dbReference>
<proteinExistence type="predicted"/>
<evidence type="ECO:0000256" key="2">
    <source>
        <dbReference type="SAM" id="Phobius"/>
    </source>
</evidence>